<protein>
    <submittedName>
        <fullName evidence="1">Uncharacterized protein</fullName>
    </submittedName>
</protein>
<evidence type="ECO:0000313" key="1">
    <source>
        <dbReference type="EMBL" id="KKL55382.1"/>
    </source>
</evidence>
<dbReference type="EMBL" id="LAZR01030859">
    <property type="protein sequence ID" value="KKL55382.1"/>
    <property type="molecule type" value="Genomic_DNA"/>
</dbReference>
<accession>A0A0F9FW76</accession>
<proteinExistence type="predicted"/>
<dbReference type="AlphaFoldDB" id="A0A0F9FW76"/>
<sequence>MTPEESKELTARLEKAALLLLSLDSYRKPDDLARRFGLPIPVVRFWWRNSDQKKEVIADRDLTLKQAKTIRKATQTLEGWEKVKRYRPECGAQLANGRRCKLSVVIRQPEGWDQGCLADRCRMHGGSSRRIRKKKVEDDET</sequence>
<gene>
    <name evidence="1" type="ORF">LCGC14_2255970</name>
</gene>
<reference evidence="1" key="1">
    <citation type="journal article" date="2015" name="Nature">
        <title>Complex archaea that bridge the gap between prokaryotes and eukaryotes.</title>
        <authorList>
            <person name="Spang A."/>
            <person name="Saw J.H."/>
            <person name="Jorgensen S.L."/>
            <person name="Zaremba-Niedzwiedzka K."/>
            <person name="Martijn J."/>
            <person name="Lind A.E."/>
            <person name="van Eijk R."/>
            <person name="Schleper C."/>
            <person name="Guy L."/>
            <person name="Ettema T.J."/>
        </authorList>
    </citation>
    <scope>NUCLEOTIDE SEQUENCE</scope>
</reference>
<organism evidence="1">
    <name type="scientific">marine sediment metagenome</name>
    <dbReference type="NCBI Taxonomy" id="412755"/>
    <lineage>
        <taxon>unclassified sequences</taxon>
        <taxon>metagenomes</taxon>
        <taxon>ecological metagenomes</taxon>
    </lineage>
</organism>
<comment type="caution">
    <text evidence="1">The sequence shown here is derived from an EMBL/GenBank/DDBJ whole genome shotgun (WGS) entry which is preliminary data.</text>
</comment>
<name>A0A0F9FW76_9ZZZZ</name>